<sequence>MTGVEPPTVRRGPRSGYAGQADLNATDNRLRRALAVLAREADPAARLFGAQLAEAAAALLAELADRAEAASPTLRRRKAREARLLATVDKLHAAAGGRSTTSPRQTATGAADPTEEA</sequence>
<organism evidence="2 3">
    <name type="scientific">Phytohabitans rumicis</name>
    <dbReference type="NCBI Taxonomy" id="1076125"/>
    <lineage>
        <taxon>Bacteria</taxon>
        <taxon>Bacillati</taxon>
        <taxon>Actinomycetota</taxon>
        <taxon>Actinomycetes</taxon>
        <taxon>Micromonosporales</taxon>
        <taxon>Micromonosporaceae</taxon>
    </lineage>
</organism>
<proteinExistence type="predicted"/>
<dbReference type="RefSeq" id="WP_173078729.1">
    <property type="nucleotide sequence ID" value="NZ_BAABJB010000004.1"/>
</dbReference>
<comment type="caution">
    <text evidence="2">The sequence shown here is derived from an EMBL/GenBank/DDBJ whole genome shotgun (WGS) entry which is preliminary data.</text>
</comment>
<evidence type="ECO:0000256" key="1">
    <source>
        <dbReference type="SAM" id="MobiDB-lite"/>
    </source>
</evidence>
<feature type="region of interest" description="Disordered" evidence="1">
    <location>
        <begin position="90"/>
        <end position="117"/>
    </location>
</feature>
<protein>
    <submittedName>
        <fullName evidence="2">Uncharacterized protein</fullName>
    </submittedName>
</protein>
<accession>A0A6V8LGF3</accession>
<dbReference type="Proteomes" id="UP000482960">
    <property type="component" value="Unassembled WGS sequence"/>
</dbReference>
<dbReference type="EMBL" id="BLPG01000001">
    <property type="protein sequence ID" value="GFJ91705.1"/>
    <property type="molecule type" value="Genomic_DNA"/>
</dbReference>
<evidence type="ECO:0000313" key="3">
    <source>
        <dbReference type="Proteomes" id="UP000482960"/>
    </source>
</evidence>
<keyword evidence="3" id="KW-1185">Reference proteome</keyword>
<feature type="compositionally biased region" description="Polar residues" evidence="1">
    <location>
        <begin position="98"/>
        <end position="108"/>
    </location>
</feature>
<reference evidence="2 3" key="2">
    <citation type="submission" date="2020-03" db="EMBL/GenBank/DDBJ databases">
        <authorList>
            <person name="Ichikawa N."/>
            <person name="Kimura A."/>
            <person name="Kitahashi Y."/>
            <person name="Uohara A."/>
        </authorList>
    </citation>
    <scope>NUCLEOTIDE SEQUENCE [LARGE SCALE GENOMIC DNA]</scope>
    <source>
        <strain evidence="2 3">NBRC 108638</strain>
    </source>
</reference>
<name>A0A6V8LGF3_9ACTN</name>
<gene>
    <name evidence="2" type="ORF">Prum_053470</name>
</gene>
<feature type="region of interest" description="Disordered" evidence="1">
    <location>
        <begin position="1"/>
        <end position="23"/>
    </location>
</feature>
<evidence type="ECO:0000313" key="2">
    <source>
        <dbReference type="EMBL" id="GFJ91705.1"/>
    </source>
</evidence>
<reference evidence="2 3" key="1">
    <citation type="submission" date="2020-03" db="EMBL/GenBank/DDBJ databases">
        <title>Whole genome shotgun sequence of Phytohabitans rumicis NBRC 108638.</title>
        <authorList>
            <person name="Komaki H."/>
            <person name="Tamura T."/>
        </authorList>
    </citation>
    <scope>NUCLEOTIDE SEQUENCE [LARGE SCALE GENOMIC DNA]</scope>
    <source>
        <strain evidence="2 3">NBRC 108638</strain>
    </source>
</reference>
<dbReference type="AlphaFoldDB" id="A0A6V8LGF3"/>